<dbReference type="Proteomes" id="UP001307889">
    <property type="component" value="Chromosome 12"/>
</dbReference>
<dbReference type="PANTHER" id="PTHR47143">
    <property type="entry name" value="TRANSIENT RECEPTOR POTENTIAL CATION CHANNEL PROTEIN PAINLESS"/>
    <property type="match status" value="1"/>
</dbReference>
<dbReference type="Pfam" id="PF00023">
    <property type="entry name" value="Ank"/>
    <property type="match status" value="1"/>
</dbReference>
<evidence type="ECO:0000256" key="2">
    <source>
        <dbReference type="ARBA" id="ARBA00022606"/>
    </source>
</evidence>
<keyword evidence="7" id="KW-0407">Ion channel</keyword>
<feature type="repeat" description="ANK" evidence="8">
    <location>
        <begin position="464"/>
        <end position="486"/>
    </location>
</feature>
<dbReference type="PRINTS" id="PR01415">
    <property type="entry name" value="ANKYRIN"/>
</dbReference>
<feature type="repeat" description="ANK" evidence="8">
    <location>
        <begin position="67"/>
        <end position="99"/>
    </location>
</feature>
<accession>A0ABN7B8P6</accession>
<evidence type="ECO:0000256" key="6">
    <source>
        <dbReference type="ARBA" id="ARBA00023180"/>
    </source>
</evidence>
<keyword evidence="10" id="KW-1133">Transmembrane helix</keyword>
<feature type="repeat" description="ANK" evidence="8">
    <location>
        <begin position="428"/>
        <end position="461"/>
    </location>
</feature>
<dbReference type="Pfam" id="PF12796">
    <property type="entry name" value="Ank_2"/>
    <property type="match status" value="4"/>
</dbReference>
<dbReference type="InterPro" id="IPR036770">
    <property type="entry name" value="Ankyrin_rpt-contain_sf"/>
</dbReference>
<evidence type="ECO:0000256" key="5">
    <source>
        <dbReference type="ARBA" id="ARBA00023065"/>
    </source>
</evidence>
<dbReference type="PANTHER" id="PTHR47143:SF1">
    <property type="entry name" value="ION_TRANS DOMAIN-CONTAINING PROTEIN"/>
    <property type="match status" value="1"/>
</dbReference>
<evidence type="ECO:0000256" key="8">
    <source>
        <dbReference type="PROSITE-ProRule" id="PRU00023"/>
    </source>
</evidence>
<feature type="transmembrane region" description="Helical" evidence="10">
    <location>
        <begin position="749"/>
        <end position="772"/>
    </location>
</feature>
<dbReference type="PROSITE" id="PS50297">
    <property type="entry name" value="ANK_REP_REGION"/>
    <property type="match status" value="7"/>
</dbReference>
<dbReference type="InterPro" id="IPR002110">
    <property type="entry name" value="Ankyrin_rpt"/>
</dbReference>
<sequence length="1098" mass="121638">MSEKRWSQSWGPNPGFGPVGTKTPDDRRRERLNSELLAAVFRLDIDKVHRLLSDEFKPVVDARCVESKATTLHIAVMRGDEDAVKVLLARGADPGVPDSLGRLPLHLAAWEGNIRIVQSLLAADPETINATVVARKEDQRSKRDCSWDHNHGEVTTLVSLADAVQGSTALHIASMHRQPSVVELLLNKGADFQIKDSTGRTPLDVAGLGTYAQKKSETPVSTPIITRTAPEFPASQSFPKPTLYSMPAYAQSPEQELPPADGSFIPASFFPAPSPPVTPVKILPPRTASAYEPIGMEAVGVSLNTALINIVNSFLNSGAKIVKDETDSGSALHSAILSEEISVIKFLLEQGADLDAYDSNGDTPLHLAVRQKNPELVQTIIAYLKDGEIDMKNKEGVPALFLAVSSDWRAGVTLLLENGASVTTKSDSRETVFHIAAKLGDQEMMKELLSEKGADEVLQDKDAEGLTPLHRAIQTSSLPVVKELVNIARVNLGVLLDNGSNIIHFTVSQERDSDKNGSNVLKFLLENNVCVKLVNDINPFDGLAALHIAAEKGDVNSVKLLLKAGAQANLKSADEYECTALHLAAKNGFRKTILILLEHDQSSLNIEDSEKWKPIHAASFWGHGKCAIEMIKYGADLSDTILFHGSTKTALDLLVTNVPKTAELLEELLDDYIIIDPKKQQKLSKFLNDPKCKITLDFSILLSADDPAGRQLMFLDSLLDSNSAPVKELLLHPLIEIFLYLKWEKLWKFFAILLGVYLLHISAFTAFCIMIFIEHYNSVVGKNILQLTFSVSLVPILVAELLQFLRLERRYWNDPESWLKWTMIFTSGAVGCCSLFLDEFEWMKHIASLAILTSWIELLFLFSRFRYWGLDVLMFEKVIENVVTVLSKFVFLFLGFMFALMIHFEGGQPFPNVWDSMCQVVVMIVELNYGGAFGDGPATVDSFMGRLIYLGYMVFVALAMMNLTVGLAVSDIAALEKQGRVERLVKRTSFLSFLETLVYHERLNGCLHPSISLKKGRTTSFRSVDSMYEVQPNKPGSIPHVLKAALVQKVIETRQTPEKSESALNLEKLGTSFSKIELKMQSITDQLETLQNKLQQKQ</sequence>
<evidence type="ECO:0000256" key="4">
    <source>
        <dbReference type="ARBA" id="ARBA00023043"/>
    </source>
</evidence>
<feature type="repeat" description="ANK" evidence="8">
    <location>
        <begin position="327"/>
        <end position="359"/>
    </location>
</feature>
<organism evidence="11 12">
    <name type="scientific">Nesidiocoris tenuis</name>
    <dbReference type="NCBI Taxonomy" id="355587"/>
    <lineage>
        <taxon>Eukaryota</taxon>
        <taxon>Metazoa</taxon>
        <taxon>Ecdysozoa</taxon>
        <taxon>Arthropoda</taxon>
        <taxon>Hexapoda</taxon>
        <taxon>Insecta</taxon>
        <taxon>Pterygota</taxon>
        <taxon>Neoptera</taxon>
        <taxon>Paraneoptera</taxon>
        <taxon>Hemiptera</taxon>
        <taxon>Heteroptera</taxon>
        <taxon>Panheteroptera</taxon>
        <taxon>Cimicomorpha</taxon>
        <taxon>Miridae</taxon>
        <taxon>Dicyphina</taxon>
        <taxon>Nesidiocoris</taxon>
    </lineage>
</organism>
<dbReference type="EMBL" id="AP028920">
    <property type="protein sequence ID" value="BET00751.1"/>
    <property type="molecule type" value="Genomic_DNA"/>
</dbReference>
<dbReference type="PROSITE" id="PS50088">
    <property type="entry name" value="ANK_REPEAT"/>
    <property type="match status" value="8"/>
</dbReference>
<feature type="repeat" description="ANK" evidence="8">
    <location>
        <begin position="165"/>
        <end position="197"/>
    </location>
</feature>
<dbReference type="SMART" id="SM00248">
    <property type="entry name" value="ANK"/>
    <property type="match status" value="12"/>
</dbReference>
<dbReference type="Gene3D" id="1.25.40.20">
    <property type="entry name" value="Ankyrin repeat-containing domain"/>
    <property type="match status" value="4"/>
</dbReference>
<feature type="transmembrane region" description="Helical" evidence="10">
    <location>
        <begin position="947"/>
        <end position="970"/>
    </location>
</feature>
<keyword evidence="3" id="KW-0677">Repeat</keyword>
<evidence type="ECO:0000256" key="9">
    <source>
        <dbReference type="SAM" id="MobiDB-lite"/>
    </source>
</evidence>
<feature type="transmembrane region" description="Helical" evidence="10">
    <location>
        <begin position="843"/>
        <end position="862"/>
    </location>
</feature>
<keyword evidence="6" id="KW-0325">Glycoprotein</keyword>
<proteinExistence type="predicted"/>
<dbReference type="InterPro" id="IPR052076">
    <property type="entry name" value="TRP_cation_channel"/>
</dbReference>
<evidence type="ECO:0000313" key="12">
    <source>
        <dbReference type="Proteomes" id="UP001307889"/>
    </source>
</evidence>
<keyword evidence="10" id="KW-0812">Transmembrane</keyword>
<dbReference type="SUPFAM" id="SSF48403">
    <property type="entry name" value="Ankyrin repeat"/>
    <property type="match status" value="2"/>
</dbReference>
<keyword evidence="4 8" id="KW-0040">ANK repeat</keyword>
<keyword evidence="10" id="KW-0472">Membrane</keyword>
<protein>
    <submittedName>
        <fullName evidence="11">Ion transport protein</fullName>
    </submittedName>
</protein>
<reference evidence="11 12" key="1">
    <citation type="submission" date="2023-09" db="EMBL/GenBank/DDBJ databases">
        <title>Nesidiocoris tenuis whole genome shotgun sequence.</title>
        <authorList>
            <person name="Shibata T."/>
            <person name="Shimoda M."/>
            <person name="Kobayashi T."/>
            <person name="Uehara T."/>
        </authorList>
    </citation>
    <scope>NUCLEOTIDE SEQUENCE [LARGE SCALE GENOMIC DNA]</scope>
    <source>
        <strain evidence="11 12">Japan</strain>
    </source>
</reference>
<name>A0ABN7B8P6_9HEMI</name>
<feature type="repeat" description="ANK" evidence="8">
    <location>
        <begin position="100"/>
        <end position="121"/>
    </location>
</feature>
<evidence type="ECO:0000256" key="1">
    <source>
        <dbReference type="ARBA" id="ARBA00022448"/>
    </source>
</evidence>
<keyword evidence="12" id="KW-1185">Reference proteome</keyword>
<feature type="transmembrane region" description="Helical" evidence="10">
    <location>
        <begin position="784"/>
        <end position="805"/>
    </location>
</feature>
<feature type="transmembrane region" description="Helical" evidence="10">
    <location>
        <begin position="882"/>
        <end position="904"/>
    </location>
</feature>
<evidence type="ECO:0000256" key="10">
    <source>
        <dbReference type="SAM" id="Phobius"/>
    </source>
</evidence>
<keyword evidence="2" id="KW-0716">Sensory transduction</keyword>
<feature type="region of interest" description="Disordered" evidence="9">
    <location>
        <begin position="1"/>
        <end position="26"/>
    </location>
</feature>
<keyword evidence="5" id="KW-0406">Ion transport</keyword>
<keyword evidence="1" id="KW-0813">Transport</keyword>
<gene>
    <name evidence="11" type="ORF">NTJ_13567</name>
</gene>
<feature type="repeat" description="ANK" evidence="8">
    <location>
        <begin position="541"/>
        <end position="573"/>
    </location>
</feature>
<evidence type="ECO:0000256" key="7">
    <source>
        <dbReference type="ARBA" id="ARBA00023303"/>
    </source>
</evidence>
<feature type="repeat" description="ANK" evidence="8">
    <location>
        <begin position="360"/>
        <end position="381"/>
    </location>
</feature>
<evidence type="ECO:0000313" key="11">
    <source>
        <dbReference type="EMBL" id="BET00751.1"/>
    </source>
</evidence>
<evidence type="ECO:0000256" key="3">
    <source>
        <dbReference type="ARBA" id="ARBA00022737"/>
    </source>
</evidence>